<dbReference type="NCBIfam" id="NF003027">
    <property type="entry name" value="PRK03906.1"/>
    <property type="match status" value="1"/>
</dbReference>
<reference evidence="10" key="1">
    <citation type="journal article" date="2014" name="Int. J. Syst. Evol. Microbiol.">
        <title>Complete genome sequence of Corynebacterium casei LMG S-19264T (=DSM 44701T), isolated from a smear-ripened cheese.</title>
        <authorList>
            <consortium name="US DOE Joint Genome Institute (JGI-PGF)"/>
            <person name="Walter F."/>
            <person name="Albersmeier A."/>
            <person name="Kalinowski J."/>
            <person name="Ruckert C."/>
        </authorList>
    </citation>
    <scope>NUCLEOTIDE SEQUENCE</scope>
    <source>
        <strain evidence="10">CGMCC 1.12997</strain>
    </source>
</reference>
<dbReference type="GO" id="GO:0042840">
    <property type="term" value="P:D-glucuronate catabolic process"/>
    <property type="evidence" value="ECO:0007669"/>
    <property type="project" value="TreeGrafter"/>
</dbReference>
<evidence type="ECO:0000313" key="10">
    <source>
        <dbReference type="EMBL" id="GGG62895.1"/>
    </source>
</evidence>
<evidence type="ECO:0000256" key="8">
    <source>
        <dbReference type="ARBA" id="ARBA00023239"/>
    </source>
</evidence>
<evidence type="ECO:0000313" key="11">
    <source>
        <dbReference type="Proteomes" id="UP000647241"/>
    </source>
</evidence>
<organism evidence="10 11">
    <name type="scientific">Edaphobacter dinghuensis</name>
    <dbReference type="NCBI Taxonomy" id="1560005"/>
    <lineage>
        <taxon>Bacteria</taxon>
        <taxon>Pseudomonadati</taxon>
        <taxon>Acidobacteriota</taxon>
        <taxon>Terriglobia</taxon>
        <taxon>Terriglobales</taxon>
        <taxon>Acidobacteriaceae</taxon>
        <taxon>Edaphobacter</taxon>
    </lineage>
</organism>
<dbReference type="RefSeq" id="WP_188552174.1">
    <property type="nucleotide sequence ID" value="NZ_BMGT01000001.1"/>
</dbReference>
<evidence type="ECO:0000256" key="6">
    <source>
        <dbReference type="ARBA" id="ARBA00023004"/>
    </source>
</evidence>
<dbReference type="Gene3D" id="3.20.20.150">
    <property type="entry name" value="Divalent-metal-dependent TIM barrel enzymes"/>
    <property type="match status" value="1"/>
</dbReference>
<dbReference type="InterPro" id="IPR036237">
    <property type="entry name" value="Xyl_isomerase-like_sf"/>
</dbReference>
<comment type="function">
    <text evidence="2 9">Catalyzes the dehydration of D-mannonate.</text>
</comment>
<evidence type="ECO:0000256" key="3">
    <source>
        <dbReference type="ARBA" id="ARBA00004892"/>
    </source>
</evidence>
<comment type="cofactor">
    <cofactor evidence="9">
        <name>Fe(2+)</name>
        <dbReference type="ChEBI" id="CHEBI:29033"/>
    </cofactor>
    <cofactor evidence="9">
        <name>Mn(2+)</name>
        <dbReference type="ChEBI" id="CHEBI:29035"/>
    </cofactor>
</comment>
<dbReference type="EC" id="4.2.1.8" evidence="5 9"/>
<name>A0A917GZU8_9BACT</name>
<evidence type="ECO:0000256" key="9">
    <source>
        <dbReference type="HAMAP-Rule" id="MF_00106"/>
    </source>
</evidence>
<dbReference type="SUPFAM" id="SSF51658">
    <property type="entry name" value="Xylose isomerase-like"/>
    <property type="match status" value="1"/>
</dbReference>
<keyword evidence="8 9" id="KW-0456">Lyase</keyword>
<comment type="caution">
    <text evidence="10">The sequence shown here is derived from an EMBL/GenBank/DDBJ whole genome shotgun (WGS) entry which is preliminary data.</text>
</comment>
<proteinExistence type="inferred from homology"/>
<dbReference type="HAMAP" id="MF_00106">
    <property type="entry name" value="UxuA"/>
    <property type="match status" value="1"/>
</dbReference>
<dbReference type="GO" id="GO:0008198">
    <property type="term" value="F:ferrous iron binding"/>
    <property type="evidence" value="ECO:0007669"/>
    <property type="project" value="TreeGrafter"/>
</dbReference>
<evidence type="ECO:0000256" key="4">
    <source>
        <dbReference type="ARBA" id="ARBA00007389"/>
    </source>
</evidence>
<evidence type="ECO:0000256" key="2">
    <source>
        <dbReference type="ARBA" id="ARBA00002713"/>
    </source>
</evidence>
<dbReference type="Proteomes" id="UP000647241">
    <property type="component" value="Unassembled WGS sequence"/>
</dbReference>
<dbReference type="PANTHER" id="PTHR30387:SF2">
    <property type="entry name" value="MANNONATE DEHYDRATASE"/>
    <property type="match status" value="1"/>
</dbReference>
<dbReference type="PANTHER" id="PTHR30387">
    <property type="entry name" value="MANNONATE DEHYDRATASE"/>
    <property type="match status" value="1"/>
</dbReference>
<sequence length="408" mass="45813">MKQTWRWFGPDDRVTLRDAREAGAEGIVTALHEVPAGTVWPLEQIRRRKEEIEAAGLQWSVVESLDISETVKMRAPGWQRDVENLKQSLQNLAKCGIRTVAYNWMPLFSWMRTHLHAPAPNGGFTTRFDATAFAAFDLYLLKRKDAEREWGEDSSRKAYAYLQNLTEPQREELQSTILYGLPGGNGNHTLQTVREALTWYSELGEIGFRENAGDFLRSVSPVAAELGIKLCVHPDDPPRPLLGLPRIVSTAHDLEWLLAQSDLDANGITFCTGALGVRADNDLITMVRRFAPRIAFFHLRSTQREGTLENAIGGEMESFFEAEHLKGDADLIGIVIEIVKEERRRSAHGDSMQIPFRADHGQELLNDRERGAAPAYPAVGRLRGLAELRGSLRMAERLMMEVGQNGTL</sequence>
<dbReference type="AlphaFoldDB" id="A0A917GZU8"/>
<gene>
    <name evidence="9 10" type="primary">uxuA</name>
    <name evidence="10" type="ORF">GCM10011585_00400</name>
</gene>
<evidence type="ECO:0000256" key="7">
    <source>
        <dbReference type="ARBA" id="ARBA00023211"/>
    </source>
</evidence>
<dbReference type="Pfam" id="PF03786">
    <property type="entry name" value="UxuA"/>
    <property type="match status" value="1"/>
</dbReference>
<dbReference type="NCBIfam" id="TIGR00695">
    <property type="entry name" value="uxuA"/>
    <property type="match status" value="1"/>
</dbReference>
<keyword evidence="7 9" id="KW-0464">Manganese</keyword>
<dbReference type="PIRSF" id="PIRSF016049">
    <property type="entry name" value="Man_dehyd"/>
    <property type="match status" value="1"/>
</dbReference>
<dbReference type="GO" id="GO:0030145">
    <property type="term" value="F:manganese ion binding"/>
    <property type="evidence" value="ECO:0007669"/>
    <property type="project" value="TreeGrafter"/>
</dbReference>
<protein>
    <recommendedName>
        <fullName evidence="5 9">Mannonate dehydratase</fullName>
        <ecNumber evidence="5 9">4.2.1.8</ecNumber>
    </recommendedName>
    <alternativeName>
        <fullName evidence="9">D-mannonate hydro-lyase</fullName>
    </alternativeName>
</protein>
<keyword evidence="11" id="KW-1185">Reference proteome</keyword>
<comment type="catalytic activity">
    <reaction evidence="1 9">
        <text>D-mannonate = 2-dehydro-3-deoxy-D-gluconate + H2O</text>
        <dbReference type="Rhea" id="RHEA:20097"/>
        <dbReference type="ChEBI" id="CHEBI:15377"/>
        <dbReference type="ChEBI" id="CHEBI:17767"/>
        <dbReference type="ChEBI" id="CHEBI:57990"/>
        <dbReference type="EC" id="4.2.1.8"/>
    </reaction>
</comment>
<accession>A0A917GZU8</accession>
<reference evidence="10" key="2">
    <citation type="submission" date="2020-09" db="EMBL/GenBank/DDBJ databases">
        <authorList>
            <person name="Sun Q."/>
            <person name="Zhou Y."/>
        </authorList>
    </citation>
    <scope>NUCLEOTIDE SEQUENCE</scope>
    <source>
        <strain evidence="10">CGMCC 1.12997</strain>
    </source>
</reference>
<dbReference type="GO" id="GO:0008927">
    <property type="term" value="F:mannonate dehydratase activity"/>
    <property type="evidence" value="ECO:0007669"/>
    <property type="project" value="UniProtKB-UniRule"/>
</dbReference>
<comment type="similarity">
    <text evidence="4 9">Belongs to the mannonate dehydratase family.</text>
</comment>
<comment type="pathway">
    <text evidence="3 9">Carbohydrate metabolism; pentose and glucuronate interconversion.</text>
</comment>
<dbReference type="InterPro" id="IPR004628">
    <property type="entry name" value="Man_deHydtase"/>
</dbReference>
<keyword evidence="6 9" id="KW-0408">Iron</keyword>
<dbReference type="EMBL" id="BMGT01000001">
    <property type="protein sequence ID" value="GGG62895.1"/>
    <property type="molecule type" value="Genomic_DNA"/>
</dbReference>
<evidence type="ECO:0000256" key="5">
    <source>
        <dbReference type="ARBA" id="ARBA00012927"/>
    </source>
</evidence>
<evidence type="ECO:0000256" key="1">
    <source>
        <dbReference type="ARBA" id="ARBA00001794"/>
    </source>
</evidence>